<dbReference type="SUPFAM" id="SSF53697">
    <property type="entry name" value="SIS domain"/>
    <property type="match status" value="1"/>
</dbReference>
<dbReference type="Pfam" id="PF10432">
    <property type="entry name" value="bact-PGI_C"/>
    <property type="match status" value="1"/>
</dbReference>
<dbReference type="OrthoDB" id="9771734at2"/>
<evidence type="ECO:0000313" key="5">
    <source>
        <dbReference type="Proteomes" id="UP000310639"/>
    </source>
</evidence>
<dbReference type="Gene3D" id="3.40.50.10490">
    <property type="entry name" value="Glucose-6-phosphate isomerase like protein, domain 1"/>
    <property type="match status" value="2"/>
</dbReference>
<dbReference type="Proteomes" id="UP000310639">
    <property type="component" value="Chromosome"/>
</dbReference>
<comment type="similarity">
    <text evidence="1">Belongs to the PGI/PMI family.</text>
</comment>
<dbReference type="GO" id="GO:0097367">
    <property type="term" value="F:carbohydrate derivative binding"/>
    <property type="evidence" value="ECO:0007669"/>
    <property type="project" value="InterPro"/>
</dbReference>
<dbReference type="InterPro" id="IPR001347">
    <property type="entry name" value="SIS_dom"/>
</dbReference>
<protein>
    <submittedName>
        <fullName evidence="4">Bifunctional phosphoglucose/phosphomannose isomerase</fullName>
    </submittedName>
</protein>
<dbReference type="Pfam" id="PF01380">
    <property type="entry name" value="SIS"/>
    <property type="match status" value="1"/>
</dbReference>
<dbReference type="InterPro" id="IPR035484">
    <property type="entry name" value="SIS_PGI/PMI_1"/>
</dbReference>
<dbReference type="GO" id="GO:0004476">
    <property type="term" value="F:mannose-6-phosphate isomerase activity"/>
    <property type="evidence" value="ECO:0007669"/>
    <property type="project" value="InterPro"/>
</dbReference>
<proteinExistence type="inferred from homology"/>
<name>A0A4P9A2B0_9BACT</name>
<dbReference type="GO" id="GO:1901135">
    <property type="term" value="P:carbohydrate derivative metabolic process"/>
    <property type="evidence" value="ECO:0007669"/>
    <property type="project" value="InterPro"/>
</dbReference>
<dbReference type="InterPro" id="IPR046348">
    <property type="entry name" value="SIS_dom_sf"/>
</dbReference>
<dbReference type="GO" id="GO:0004347">
    <property type="term" value="F:glucose-6-phosphate isomerase activity"/>
    <property type="evidence" value="ECO:0007669"/>
    <property type="project" value="InterPro"/>
</dbReference>
<dbReference type="GO" id="GO:0005975">
    <property type="term" value="P:carbohydrate metabolic process"/>
    <property type="evidence" value="ECO:0007669"/>
    <property type="project" value="InterPro"/>
</dbReference>
<accession>A0A4P9A2B0</accession>
<feature type="domain" description="SIS" evidence="3">
    <location>
        <begin position="34"/>
        <end position="177"/>
    </location>
</feature>
<dbReference type="CDD" id="cd05017">
    <property type="entry name" value="SIS_PGI_PMI_1"/>
    <property type="match status" value="1"/>
</dbReference>
<sequence length="346" mass="38140">MLDDPIMIRRKDPADTLSGLMQLSAQTSFEAIIEGNEYIAGNINAVVIAGMGGSALAAEMVIALTRGWLHIPLVVTKGYDLPGFVNDNTLVITISHSGNTEETLSCYDQARAKNCQLAVITTGGALFEKAAADGVKRIKIPAGAQPRMSTVYHLRGLLKILQHFLIIDGDLYQKLEESGEWLSGQVKAWAPEVPTEQNIAKQLAVKSAGKTPVIYAGELTWPLAYKWKISWNESAKNIAFCNQYPEFNHNEFIGWSSHPVEKPFVIFDLMSHLEHPRIRERMELSDRLLSGMRPHAVSVELQGETLLKQLLWGLALGDAASIYTAILNGVDPAPVKLVERLKKELS</sequence>
<dbReference type="CDD" id="cd05637">
    <property type="entry name" value="SIS_PGI_PMI_2"/>
    <property type="match status" value="1"/>
</dbReference>
<organism evidence="4 5">
    <name type="scientific">Candidatus Nanosynbacter featherlites</name>
    <dbReference type="NCBI Taxonomy" id="2572088"/>
    <lineage>
        <taxon>Bacteria</taxon>
        <taxon>Candidatus Saccharimonadota</taxon>
        <taxon>Candidatus Saccharimonadia</taxon>
        <taxon>Candidatus Nanosynbacterales</taxon>
        <taxon>Candidatus Nanosynbacteraceae</taxon>
        <taxon>Candidatus Nanosynbacter</taxon>
    </lineage>
</organism>
<dbReference type="PROSITE" id="PS51464">
    <property type="entry name" value="SIS"/>
    <property type="match status" value="1"/>
</dbReference>
<dbReference type="KEGG" id="nft:FBF37_00180"/>
<dbReference type="InterPro" id="IPR019490">
    <property type="entry name" value="Glu6P/Mann6P_isomerase_C"/>
</dbReference>
<dbReference type="NCBIfam" id="TIGR02128">
    <property type="entry name" value="G6PI_arch"/>
    <property type="match status" value="1"/>
</dbReference>
<evidence type="ECO:0000256" key="1">
    <source>
        <dbReference type="ARBA" id="ARBA00010523"/>
    </source>
</evidence>
<evidence type="ECO:0000313" key="4">
    <source>
        <dbReference type="EMBL" id="QCT41903.1"/>
    </source>
</evidence>
<evidence type="ECO:0000256" key="2">
    <source>
        <dbReference type="ARBA" id="ARBA00023235"/>
    </source>
</evidence>
<evidence type="ECO:0000259" key="3">
    <source>
        <dbReference type="PROSITE" id="PS51464"/>
    </source>
</evidence>
<keyword evidence="5" id="KW-1185">Reference proteome</keyword>
<reference evidence="4 5" key="1">
    <citation type="submission" date="2019-04" db="EMBL/GenBank/DDBJ databases">
        <title>Saccharibacteria TM7 genomes.</title>
        <authorList>
            <person name="Bor B."/>
            <person name="He X."/>
            <person name="Chen T."/>
            <person name="Dewhirst F.E."/>
        </authorList>
    </citation>
    <scope>NUCLEOTIDE SEQUENCE [LARGE SCALE GENOMIC DNA]</scope>
    <source>
        <strain evidence="4 5">BB001</strain>
    </source>
</reference>
<gene>
    <name evidence="4" type="ORF">FBF37_00180</name>
</gene>
<keyword evidence="2 4" id="KW-0413">Isomerase</keyword>
<dbReference type="AlphaFoldDB" id="A0A4P9A2B0"/>
<dbReference type="EMBL" id="CP040004">
    <property type="protein sequence ID" value="QCT41903.1"/>
    <property type="molecule type" value="Genomic_DNA"/>
</dbReference>